<accession>A0AAX1EIU0</accession>
<evidence type="ECO:0000256" key="1">
    <source>
        <dbReference type="SAM" id="MobiDB-lite"/>
    </source>
</evidence>
<keyword evidence="2" id="KW-0732">Signal</keyword>
<dbReference type="Proteomes" id="UP000295517">
    <property type="component" value="Chromosome"/>
</dbReference>
<dbReference type="AlphaFoldDB" id="A0AAX1EIU0"/>
<feature type="compositionally biased region" description="Basic and acidic residues" evidence="1">
    <location>
        <begin position="76"/>
        <end position="101"/>
    </location>
</feature>
<name>A0AAX1EIU0_9GAMM</name>
<dbReference type="EMBL" id="CP038254">
    <property type="protein sequence ID" value="QBR84729.1"/>
    <property type="molecule type" value="Genomic_DNA"/>
</dbReference>
<evidence type="ECO:0000313" key="4">
    <source>
        <dbReference type="Proteomes" id="UP000295517"/>
    </source>
</evidence>
<feature type="chain" id="PRO_5043589538" evidence="2">
    <location>
        <begin position="23"/>
        <end position="101"/>
    </location>
</feature>
<feature type="compositionally biased region" description="Polar residues" evidence="1">
    <location>
        <begin position="25"/>
        <end position="44"/>
    </location>
</feature>
<sequence length="101" mass="11015">MNKLLIGLVATGALSIAPLSFAQTDMNNTQQTAPQETTSPQGTPLTIDKENESKKHLEVNLKSNGQEFPAIIPQKHAKDLNKGDTLEVNDDEHKNSEQPLP</sequence>
<dbReference type="RefSeq" id="WP_135060913.1">
    <property type="nucleotide sequence ID" value="NZ_CP038254.1"/>
</dbReference>
<gene>
    <name evidence="3" type="ORF">E3983_10370</name>
</gene>
<feature type="region of interest" description="Disordered" evidence="1">
    <location>
        <begin position="64"/>
        <end position="101"/>
    </location>
</feature>
<protein>
    <submittedName>
        <fullName evidence="3">Uncharacterized protein</fullName>
    </submittedName>
</protein>
<proteinExistence type="predicted"/>
<organism evidence="3 4">
    <name type="scientific">Legionella israelensis</name>
    <dbReference type="NCBI Taxonomy" id="454"/>
    <lineage>
        <taxon>Bacteria</taxon>
        <taxon>Pseudomonadati</taxon>
        <taxon>Pseudomonadota</taxon>
        <taxon>Gammaproteobacteria</taxon>
        <taxon>Legionellales</taxon>
        <taxon>Legionellaceae</taxon>
        <taxon>Legionella</taxon>
    </lineage>
</organism>
<reference evidence="3 4" key="1">
    <citation type="submission" date="2019-03" db="EMBL/GenBank/DDBJ databases">
        <title>Diverse conjugative elements silence natural transformation in Legionella species.</title>
        <authorList>
            <person name="Durieux I."/>
            <person name="Ginevra C."/>
            <person name="Attaiech L."/>
            <person name="Picq K."/>
            <person name="Juan P.A."/>
            <person name="Jarraud S."/>
            <person name="Charpentier X."/>
        </authorList>
    </citation>
    <scope>NUCLEOTIDE SEQUENCE [LARGE SCALE GENOMIC DNA]</scope>
    <source>
        <strain evidence="3 4">HL-0427-4011</strain>
    </source>
</reference>
<feature type="region of interest" description="Disordered" evidence="1">
    <location>
        <begin position="25"/>
        <end position="50"/>
    </location>
</feature>
<evidence type="ECO:0000313" key="3">
    <source>
        <dbReference type="EMBL" id="QBR84729.1"/>
    </source>
</evidence>
<feature type="signal peptide" evidence="2">
    <location>
        <begin position="1"/>
        <end position="22"/>
    </location>
</feature>
<evidence type="ECO:0000256" key="2">
    <source>
        <dbReference type="SAM" id="SignalP"/>
    </source>
</evidence>